<proteinExistence type="predicted"/>
<name>A0ABW5RYC0_9BACL</name>
<dbReference type="EMBL" id="JBHUMQ010000003">
    <property type="protein sequence ID" value="MFD2692499.1"/>
    <property type="molecule type" value="Genomic_DNA"/>
</dbReference>
<feature type="transmembrane region" description="Helical" evidence="1">
    <location>
        <begin position="6"/>
        <end position="25"/>
    </location>
</feature>
<feature type="transmembrane region" description="Helical" evidence="1">
    <location>
        <begin position="37"/>
        <end position="56"/>
    </location>
</feature>
<feature type="transmembrane region" description="Helical" evidence="1">
    <location>
        <begin position="87"/>
        <end position="117"/>
    </location>
</feature>
<reference evidence="3" key="1">
    <citation type="journal article" date="2019" name="Int. J. Syst. Evol. Microbiol.">
        <title>The Global Catalogue of Microorganisms (GCM) 10K type strain sequencing project: providing services to taxonomists for standard genome sequencing and annotation.</title>
        <authorList>
            <consortium name="The Broad Institute Genomics Platform"/>
            <consortium name="The Broad Institute Genome Sequencing Center for Infectious Disease"/>
            <person name="Wu L."/>
            <person name="Ma J."/>
        </authorList>
    </citation>
    <scope>NUCLEOTIDE SEQUENCE [LARGE SCALE GENOMIC DNA]</scope>
    <source>
        <strain evidence="3">TISTR 2466</strain>
    </source>
</reference>
<evidence type="ECO:0000313" key="3">
    <source>
        <dbReference type="Proteomes" id="UP001597399"/>
    </source>
</evidence>
<keyword evidence="1" id="KW-1133">Transmembrane helix</keyword>
<accession>A0ABW5RYC0</accession>
<evidence type="ECO:0000256" key="1">
    <source>
        <dbReference type="SAM" id="Phobius"/>
    </source>
</evidence>
<evidence type="ECO:0000313" key="2">
    <source>
        <dbReference type="EMBL" id="MFD2692499.1"/>
    </source>
</evidence>
<comment type="caution">
    <text evidence="2">The sequence shown here is derived from an EMBL/GenBank/DDBJ whole genome shotgun (WGS) entry which is preliminary data.</text>
</comment>
<dbReference type="Proteomes" id="UP001597399">
    <property type="component" value="Unassembled WGS sequence"/>
</dbReference>
<keyword evidence="1" id="KW-0472">Membrane</keyword>
<protein>
    <submittedName>
        <fullName evidence="2">Uncharacterized protein</fullName>
    </submittedName>
</protein>
<keyword evidence="1" id="KW-0812">Transmembrane</keyword>
<dbReference type="RefSeq" id="WP_253059685.1">
    <property type="nucleotide sequence ID" value="NZ_JAMXWM010000004.1"/>
</dbReference>
<organism evidence="2 3">
    <name type="scientific">Sporolactobacillus shoreicorticis</name>
    <dbReference type="NCBI Taxonomy" id="1923877"/>
    <lineage>
        <taxon>Bacteria</taxon>
        <taxon>Bacillati</taxon>
        <taxon>Bacillota</taxon>
        <taxon>Bacilli</taxon>
        <taxon>Bacillales</taxon>
        <taxon>Sporolactobacillaceae</taxon>
        <taxon>Sporolactobacillus</taxon>
    </lineage>
</organism>
<sequence>MDNFLGTLIFLLPGLMLYFWIQAFGVNPVVKHSTAEFTALAVLMWLPVSLTAIYIYNLMASNSVIKMTKNTIDTVDELKQSSTSFNFMFMFIFLSLIISFVYAVVWAKWLYSLYLWIINMIRKWRGFAKLSKTTSVWDEIFLHSDAQVVEIGNIAKPEQIVIGEIRKASRTFEPERNLYLKQTKFFTKLVENHGLKADNYFIDTKTGNYVKIFDKADIRQAQLDDFKE</sequence>
<keyword evidence="3" id="KW-1185">Reference proteome</keyword>
<gene>
    <name evidence="2" type="ORF">ACFSUE_02415</name>
</gene>